<dbReference type="InterPro" id="IPR035965">
    <property type="entry name" value="PAS-like_dom_sf"/>
</dbReference>
<gene>
    <name evidence="5" type="ORF">CJ014_21740</name>
</gene>
<dbReference type="InterPro" id="IPR001633">
    <property type="entry name" value="EAL_dom"/>
</dbReference>
<evidence type="ECO:0000259" key="2">
    <source>
        <dbReference type="PROSITE" id="PS50883"/>
    </source>
</evidence>
<dbReference type="Pfam" id="PF03707">
    <property type="entry name" value="MHYT"/>
    <property type="match status" value="2"/>
</dbReference>
<dbReference type="GO" id="GO:0003824">
    <property type="term" value="F:catalytic activity"/>
    <property type="evidence" value="ECO:0007669"/>
    <property type="project" value="UniProtKB-ARBA"/>
</dbReference>
<keyword evidence="1" id="KW-0472">Membrane</keyword>
<evidence type="ECO:0000313" key="6">
    <source>
        <dbReference type="Proteomes" id="UP000231070"/>
    </source>
</evidence>
<keyword evidence="6" id="KW-1185">Reference proteome</keyword>
<dbReference type="InterPro" id="IPR052155">
    <property type="entry name" value="Biofilm_reg_signaling"/>
</dbReference>
<dbReference type="Pfam" id="PF00990">
    <property type="entry name" value="GGDEF"/>
    <property type="match status" value="1"/>
</dbReference>
<dbReference type="PANTHER" id="PTHR44757">
    <property type="entry name" value="DIGUANYLATE CYCLASE DGCP"/>
    <property type="match status" value="1"/>
</dbReference>
<dbReference type="RefSeq" id="WP_100082611.1">
    <property type="nucleotide sequence ID" value="NZ_NQVN01000021.1"/>
</dbReference>
<evidence type="ECO:0000256" key="1">
    <source>
        <dbReference type="PROSITE-ProRule" id="PRU00244"/>
    </source>
</evidence>
<dbReference type="SUPFAM" id="SSF55785">
    <property type="entry name" value="PYP-like sensor domain (PAS domain)"/>
    <property type="match status" value="1"/>
</dbReference>
<dbReference type="GO" id="GO:0016020">
    <property type="term" value="C:membrane"/>
    <property type="evidence" value="ECO:0007669"/>
    <property type="project" value="UniProtKB-UniRule"/>
</dbReference>
<dbReference type="Gene3D" id="3.20.20.450">
    <property type="entry name" value="EAL domain"/>
    <property type="match status" value="1"/>
</dbReference>
<dbReference type="InterPro" id="IPR035919">
    <property type="entry name" value="EAL_sf"/>
</dbReference>
<dbReference type="PROSITE" id="PS50887">
    <property type="entry name" value="GGDEF"/>
    <property type="match status" value="1"/>
</dbReference>
<feature type="domain" description="MHYT" evidence="4">
    <location>
        <begin position="12"/>
        <end position="199"/>
    </location>
</feature>
<evidence type="ECO:0000259" key="3">
    <source>
        <dbReference type="PROSITE" id="PS50887"/>
    </source>
</evidence>
<feature type="transmembrane region" description="Helical" evidence="1">
    <location>
        <begin position="78"/>
        <end position="100"/>
    </location>
</feature>
<dbReference type="NCBIfam" id="TIGR00229">
    <property type="entry name" value="sensory_box"/>
    <property type="match status" value="1"/>
</dbReference>
<evidence type="ECO:0008006" key="7">
    <source>
        <dbReference type="Google" id="ProtNLM"/>
    </source>
</evidence>
<dbReference type="InterPro" id="IPR000160">
    <property type="entry name" value="GGDEF_dom"/>
</dbReference>
<feature type="transmembrane region" description="Helical" evidence="1">
    <location>
        <begin position="144"/>
        <end position="164"/>
    </location>
</feature>
<dbReference type="OrthoDB" id="9814202at2"/>
<feature type="domain" description="GGDEF" evidence="3">
    <location>
        <begin position="385"/>
        <end position="518"/>
    </location>
</feature>
<evidence type="ECO:0000313" key="5">
    <source>
        <dbReference type="EMBL" id="PIO97095.1"/>
    </source>
</evidence>
<dbReference type="FunFam" id="3.30.70.270:FF:000001">
    <property type="entry name" value="Diguanylate cyclase domain protein"/>
    <property type="match status" value="1"/>
</dbReference>
<dbReference type="Pfam" id="PF00563">
    <property type="entry name" value="EAL"/>
    <property type="match status" value="1"/>
</dbReference>
<feature type="transmembrane region" description="Helical" evidence="1">
    <location>
        <begin position="16"/>
        <end position="36"/>
    </location>
</feature>
<dbReference type="SUPFAM" id="SSF141868">
    <property type="entry name" value="EAL domain-like"/>
    <property type="match status" value="1"/>
</dbReference>
<organism evidence="5 6">
    <name type="scientific">Pleomorphomonas carboxyditropha</name>
    <dbReference type="NCBI Taxonomy" id="2023338"/>
    <lineage>
        <taxon>Bacteria</taxon>
        <taxon>Pseudomonadati</taxon>
        <taxon>Pseudomonadota</taxon>
        <taxon>Alphaproteobacteria</taxon>
        <taxon>Hyphomicrobiales</taxon>
        <taxon>Pleomorphomonadaceae</taxon>
        <taxon>Pleomorphomonas</taxon>
    </lineage>
</organism>
<dbReference type="Pfam" id="PF13426">
    <property type="entry name" value="PAS_9"/>
    <property type="match status" value="1"/>
</dbReference>
<name>A0A2G9WR21_9HYPH</name>
<dbReference type="CDD" id="cd01949">
    <property type="entry name" value="GGDEF"/>
    <property type="match status" value="1"/>
</dbReference>
<dbReference type="NCBIfam" id="TIGR00254">
    <property type="entry name" value="GGDEF"/>
    <property type="match status" value="1"/>
</dbReference>
<accession>A0A2G9WR21</accession>
<keyword evidence="1" id="KW-1133">Transmembrane helix</keyword>
<dbReference type="InterPro" id="IPR000014">
    <property type="entry name" value="PAS"/>
</dbReference>
<evidence type="ECO:0000259" key="4">
    <source>
        <dbReference type="PROSITE" id="PS50924"/>
    </source>
</evidence>
<dbReference type="Gene3D" id="3.30.70.270">
    <property type="match status" value="1"/>
</dbReference>
<dbReference type="PROSITE" id="PS50883">
    <property type="entry name" value="EAL"/>
    <property type="match status" value="1"/>
</dbReference>
<dbReference type="Gene3D" id="3.30.450.20">
    <property type="entry name" value="PAS domain"/>
    <property type="match status" value="1"/>
</dbReference>
<dbReference type="PANTHER" id="PTHR44757:SF2">
    <property type="entry name" value="BIOFILM ARCHITECTURE MAINTENANCE PROTEIN MBAA"/>
    <property type="match status" value="1"/>
</dbReference>
<comment type="caution">
    <text evidence="5">The sequence shown here is derived from an EMBL/GenBank/DDBJ whole genome shotgun (WGS) entry which is preliminary data.</text>
</comment>
<dbReference type="InterPro" id="IPR005330">
    <property type="entry name" value="MHYT_dom"/>
</dbReference>
<dbReference type="SMART" id="SM00052">
    <property type="entry name" value="EAL"/>
    <property type="match status" value="1"/>
</dbReference>
<dbReference type="InterPro" id="IPR043128">
    <property type="entry name" value="Rev_trsase/Diguanyl_cyclase"/>
</dbReference>
<protein>
    <recommendedName>
        <fullName evidence="7">Bifunctional diguanylate cyclase/phosphodiesterase</fullName>
    </recommendedName>
</protein>
<dbReference type="SMART" id="SM00267">
    <property type="entry name" value="GGDEF"/>
    <property type="match status" value="1"/>
</dbReference>
<sequence>MFRIIACIQQQHDPRLVALAAGICLLGSFTFFLLLRRAGECRPGHREGWLALAAVAGGIGVWSTHFVAMLAYHSAPPLAFALWPTVFSVVFIVLVWWAALSSLFFRLGAKAATVLGLLVTFGIAWMHVTGMAAIEIAARVSYDWPVYAAGMAAAAVLIAAAMVLRGRLEGAAQLAAPMLLMVLGIVTLHFSGMAAVRFEPDPTLVVADSGLHREWLTVTIAGATVLLVCAAALAVVLDRYVTDLKGLIDAAFEGFMIVRAGVITQVNQSLCELSGHGAAELVGRRLDRLVLLDDDGDGRLGRENFETVLWRADGERRIVEVSAHTVEFRGHLCMVVSLRDLTDRRAAERQIEHMARHDGLTGLPNRHLLDERLADALARARAGGRAVSVLALDLDRFKAVNDIFGHAKGDEILCKVADMLRASVRATDTVARVGGDEFLIVQDGIASHAEAETLALRLLEDFAREMDMTRNPMAVGVSIGAALFPTDAEEADVLKHHADIALYSAKQSGRGNVCFFAPSMDREVRARRQMEHDLRLAVQRHQTFLAYQPMVASASGEIVGYEALLRWRHPELGEVPPEVFIPVAEESGSIVQLGEWVLTAACHEAAGWAEPLTVAVNVSPVQFQLPNLAAIVEGCLRRSGLAPHRLQIEVTEAALMRDPEAVRSIFRQLKALGVGIVMDDFGTGYSSLNSLQSFPFDKIKIDKSFIGALEGDEAARSVVKAIVGLGRSLNLAVVAEGIETEAQWRLVVEEGCPEAQGYLFGFPEVSRLTPELPPAAAAASRRQGP</sequence>
<feature type="domain" description="EAL" evidence="2">
    <location>
        <begin position="527"/>
        <end position="777"/>
    </location>
</feature>
<feature type="transmembrane region" description="Helical" evidence="1">
    <location>
        <begin position="176"/>
        <end position="195"/>
    </location>
</feature>
<dbReference type="AlphaFoldDB" id="A0A2G9WR21"/>
<dbReference type="EMBL" id="NQVN01000021">
    <property type="protein sequence ID" value="PIO97095.1"/>
    <property type="molecule type" value="Genomic_DNA"/>
</dbReference>
<feature type="transmembrane region" description="Helical" evidence="1">
    <location>
        <begin position="112"/>
        <end position="138"/>
    </location>
</feature>
<dbReference type="SUPFAM" id="SSF55073">
    <property type="entry name" value="Nucleotide cyclase"/>
    <property type="match status" value="1"/>
</dbReference>
<keyword evidence="1" id="KW-0812">Transmembrane</keyword>
<proteinExistence type="predicted"/>
<dbReference type="PROSITE" id="PS50924">
    <property type="entry name" value="MHYT"/>
    <property type="match status" value="1"/>
</dbReference>
<reference evidence="5 6" key="1">
    <citation type="submission" date="2017-08" db="EMBL/GenBank/DDBJ databases">
        <title>Pleomorphomonas carboxidotrophicus sp. nov., a new mesophilic hydrogenogenic carboxidotroph.</title>
        <authorList>
            <person name="Esquivel-Elizondo S."/>
            <person name="Krajmalnik-Brown R."/>
            <person name="Maldonado J."/>
        </authorList>
    </citation>
    <scope>NUCLEOTIDE SEQUENCE [LARGE SCALE GENOMIC DNA]</scope>
    <source>
        <strain evidence="5 6">SVCO-16</strain>
    </source>
</reference>
<feature type="transmembrane region" description="Helical" evidence="1">
    <location>
        <begin position="215"/>
        <end position="237"/>
    </location>
</feature>
<feature type="transmembrane region" description="Helical" evidence="1">
    <location>
        <begin position="48"/>
        <end position="72"/>
    </location>
</feature>
<dbReference type="CDD" id="cd01948">
    <property type="entry name" value="EAL"/>
    <property type="match status" value="1"/>
</dbReference>
<dbReference type="InterPro" id="IPR029787">
    <property type="entry name" value="Nucleotide_cyclase"/>
</dbReference>
<dbReference type="Proteomes" id="UP000231070">
    <property type="component" value="Unassembled WGS sequence"/>
</dbReference>